<dbReference type="PANTHER" id="PTHR11214">
    <property type="entry name" value="BETA-1,3-N-ACETYLGLUCOSAMINYLTRANSFERASE"/>
    <property type="match status" value="1"/>
</dbReference>
<keyword evidence="4" id="KW-0808">Transferase</keyword>
<proteinExistence type="inferred from homology"/>
<sequence>MKTHSLFQYKEYFCKNAQYLAKTDDDVVIDIDRLASSLDRFRGENSIFGNVYDDSAPIRDPRKKWYVPEELYQGNKYPVYVGGIFYLVTSDAVGKILRNVNETWLIPIEDLLFTGIIASLANITRIDERRSFAFVDHKSLPGYWPCDANNQPFLIAEHDTGKVDAETLLQKYDRLKKIKCSKLPFMIFSLACKYLNVCY</sequence>
<reference evidence="13" key="1">
    <citation type="submission" date="2017-02" db="UniProtKB">
        <authorList>
            <consortium name="WormBaseParasite"/>
        </authorList>
    </citation>
    <scope>IDENTIFICATION</scope>
</reference>
<keyword evidence="7" id="KW-1133">Transmembrane helix</keyword>
<evidence type="ECO:0000313" key="12">
    <source>
        <dbReference type="Proteomes" id="UP000267096"/>
    </source>
</evidence>
<dbReference type="PANTHER" id="PTHR11214:SF314">
    <property type="entry name" value="HEXOSYLTRANSFERASE"/>
    <property type="match status" value="1"/>
</dbReference>
<dbReference type="EMBL" id="UYRR01037077">
    <property type="protein sequence ID" value="VDK68965.1"/>
    <property type="molecule type" value="Genomic_DNA"/>
</dbReference>
<dbReference type="GO" id="GO:0016758">
    <property type="term" value="F:hexosyltransferase activity"/>
    <property type="evidence" value="ECO:0007669"/>
    <property type="project" value="InterPro"/>
</dbReference>
<keyword evidence="9" id="KW-0472">Membrane</keyword>
<evidence type="ECO:0000256" key="7">
    <source>
        <dbReference type="ARBA" id="ARBA00022989"/>
    </source>
</evidence>
<keyword evidence="5" id="KW-0812">Transmembrane</keyword>
<name>A0A0M3KG47_ANISI</name>
<evidence type="ECO:0000256" key="8">
    <source>
        <dbReference type="ARBA" id="ARBA00023034"/>
    </source>
</evidence>
<evidence type="ECO:0000256" key="2">
    <source>
        <dbReference type="ARBA" id="ARBA00008661"/>
    </source>
</evidence>
<evidence type="ECO:0000256" key="9">
    <source>
        <dbReference type="ARBA" id="ARBA00023136"/>
    </source>
</evidence>
<dbReference type="InterPro" id="IPR002659">
    <property type="entry name" value="Glyco_trans_31"/>
</dbReference>
<dbReference type="OrthoDB" id="6355886at2759"/>
<comment type="similarity">
    <text evidence="2 10">Belongs to the glycosyltransferase 31 family.</text>
</comment>
<dbReference type="Proteomes" id="UP000267096">
    <property type="component" value="Unassembled WGS sequence"/>
</dbReference>
<dbReference type="AlphaFoldDB" id="A0A0M3KG47"/>
<evidence type="ECO:0000256" key="6">
    <source>
        <dbReference type="ARBA" id="ARBA00022968"/>
    </source>
</evidence>
<protein>
    <recommendedName>
        <fullName evidence="10">Hexosyltransferase</fullName>
        <ecNumber evidence="10">2.4.1.-</ecNumber>
    </recommendedName>
</protein>
<dbReference type="WBParaSite" id="ASIM_0001995901-mRNA-1">
    <property type="protein sequence ID" value="ASIM_0001995901-mRNA-1"/>
    <property type="gene ID" value="ASIM_0001995901"/>
</dbReference>
<dbReference type="EC" id="2.4.1.-" evidence="10"/>
<gene>
    <name evidence="11" type="ORF">ASIM_LOCUS19345</name>
</gene>
<evidence type="ECO:0000256" key="5">
    <source>
        <dbReference type="ARBA" id="ARBA00022692"/>
    </source>
</evidence>
<keyword evidence="8 10" id="KW-0333">Golgi apparatus</keyword>
<evidence type="ECO:0000256" key="3">
    <source>
        <dbReference type="ARBA" id="ARBA00022676"/>
    </source>
</evidence>
<dbReference type="GO" id="GO:0006493">
    <property type="term" value="P:protein O-linked glycosylation"/>
    <property type="evidence" value="ECO:0007669"/>
    <property type="project" value="TreeGrafter"/>
</dbReference>
<organism evidence="13">
    <name type="scientific">Anisakis simplex</name>
    <name type="common">Herring worm</name>
    <dbReference type="NCBI Taxonomy" id="6269"/>
    <lineage>
        <taxon>Eukaryota</taxon>
        <taxon>Metazoa</taxon>
        <taxon>Ecdysozoa</taxon>
        <taxon>Nematoda</taxon>
        <taxon>Chromadorea</taxon>
        <taxon>Rhabditida</taxon>
        <taxon>Spirurina</taxon>
        <taxon>Ascaridomorpha</taxon>
        <taxon>Ascaridoidea</taxon>
        <taxon>Anisakidae</taxon>
        <taxon>Anisakis</taxon>
        <taxon>Anisakis simplex complex</taxon>
    </lineage>
</organism>
<evidence type="ECO:0000313" key="11">
    <source>
        <dbReference type="EMBL" id="VDK68965.1"/>
    </source>
</evidence>
<dbReference type="Gene3D" id="3.90.550.50">
    <property type="match status" value="1"/>
</dbReference>
<reference evidence="11 12" key="2">
    <citation type="submission" date="2018-11" db="EMBL/GenBank/DDBJ databases">
        <authorList>
            <consortium name="Pathogen Informatics"/>
        </authorList>
    </citation>
    <scope>NUCLEOTIDE SEQUENCE [LARGE SCALE GENOMIC DNA]</scope>
</reference>
<keyword evidence="6" id="KW-0735">Signal-anchor</keyword>
<dbReference type="GO" id="GO:0000139">
    <property type="term" value="C:Golgi membrane"/>
    <property type="evidence" value="ECO:0007669"/>
    <property type="project" value="UniProtKB-SubCell"/>
</dbReference>
<comment type="subcellular location">
    <subcellularLocation>
        <location evidence="1 10">Golgi apparatus membrane</location>
        <topology evidence="1 10">Single-pass type II membrane protein</topology>
    </subcellularLocation>
</comment>
<evidence type="ECO:0000256" key="10">
    <source>
        <dbReference type="RuleBase" id="RU363063"/>
    </source>
</evidence>
<dbReference type="Pfam" id="PF01762">
    <property type="entry name" value="Galactosyl_T"/>
    <property type="match status" value="1"/>
</dbReference>
<evidence type="ECO:0000313" key="13">
    <source>
        <dbReference type="WBParaSite" id="ASIM_0001995901-mRNA-1"/>
    </source>
</evidence>
<evidence type="ECO:0000256" key="1">
    <source>
        <dbReference type="ARBA" id="ARBA00004323"/>
    </source>
</evidence>
<accession>A0A0M3KG47</accession>
<evidence type="ECO:0000256" key="4">
    <source>
        <dbReference type="ARBA" id="ARBA00022679"/>
    </source>
</evidence>
<keyword evidence="12" id="KW-1185">Reference proteome</keyword>
<keyword evidence="3 10" id="KW-0328">Glycosyltransferase</keyword>